<keyword evidence="3 6" id="KW-0812">Transmembrane</keyword>
<dbReference type="PIRSF" id="PIRSF006060">
    <property type="entry name" value="AA_transporter"/>
    <property type="match status" value="1"/>
</dbReference>
<feature type="domain" description="Amino acid permease/ SLC12A" evidence="7">
    <location>
        <begin position="23"/>
        <end position="459"/>
    </location>
</feature>
<dbReference type="RefSeq" id="WP_091124052.1">
    <property type="nucleotide sequence ID" value="NZ_FMBA01000030.1"/>
</dbReference>
<dbReference type="EMBL" id="FMBA01000030">
    <property type="protein sequence ID" value="SCC14281.1"/>
    <property type="molecule type" value="Genomic_DNA"/>
</dbReference>
<feature type="transmembrane region" description="Helical" evidence="6">
    <location>
        <begin position="161"/>
        <end position="181"/>
    </location>
</feature>
<reference evidence="9" key="1">
    <citation type="submission" date="2016-08" db="EMBL/GenBank/DDBJ databases">
        <authorList>
            <person name="Varghese N."/>
            <person name="Submissions Spin"/>
        </authorList>
    </citation>
    <scope>NUCLEOTIDE SEQUENCE [LARGE SCALE GENOMIC DNA]</scope>
    <source>
        <strain evidence="9">R-53144</strain>
    </source>
</reference>
<evidence type="ECO:0000256" key="4">
    <source>
        <dbReference type="ARBA" id="ARBA00022989"/>
    </source>
</evidence>
<feature type="transmembrane region" description="Helical" evidence="6">
    <location>
        <begin position="54"/>
        <end position="75"/>
    </location>
</feature>
<dbReference type="Gene3D" id="1.20.1740.10">
    <property type="entry name" value="Amino acid/polyamine transporter I"/>
    <property type="match status" value="1"/>
</dbReference>
<feature type="transmembrane region" description="Helical" evidence="6">
    <location>
        <begin position="246"/>
        <end position="268"/>
    </location>
</feature>
<dbReference type="Pfam" id="PF00324">
    <property type="entry name" value="AA_permease"/>
    <property type="match status" value="1"/>
</dbReference>
<evidence type="ECO:0000259" key="7">
    <source>
        <dbReference type="Pfam" id="PF00324"/>
    </source>
</evidence>
<gene>
    <name evidence="8" type="ORF">GA0061080_103011</name>
</gene>
<feature type="transmembrane region" description="Helical" evidence="6">
    <location>
        <begin position="341"/>
        <end position="359"/>
    </location>
</feature>
<organism evidence="8 9">
    <name type="scientific">Gilliamella intestini</name>
    <dbReference type="NCBI Taxonomy" id="1798183"/>
    <lineage>
        <taxon>Bacteria</taxon>
        <taxon>Pseudomonadati</taxon>
        <taxon>Pseudomonadota</taxon>
        <taxon>Gammaproteobacteria</taxon>
        <taxon>Orbales</taxon>
        <taxon>Orbaceae</taxon>
        <taxon>Gilliamella</taxon>
    </lineage>
</organism>
<evidence type="ECO:0000256" key="6">
    <source>
        <dbReference type="SAM" id="Phobius"/>
    </source>
</evidence>
<evidence type="ECO:0000256" key="1">
    <source>
        <dbReference type="ARBA" id="ARBA00004141"/>
    </source>
</evidence>
<feature type="transmembrane region" description="Helical" evidence="6">
    <location>
        <begin position="87"/>
        <end position="111"/>
    </location>
</feature>
<dbReference type="STRING" id="1798183.GA0061080_103011"/>
<evidence type="ECO:0000256" key="3">
    <source>
        <dbReference type="ARBA" id="ARBA00022692"/>
    </source>
</evidence>
<evidence type="ECO:0000256" key="5">
    <source>
        <dbReference type="ARBA" id="ARBA00023136"/>
    </source>
</evidence>
<sequence length="467" mass="51875">MATSESQENPYPSSLKKNLKNRHLLMISLGGSIGTGLFIGIASPLSTVGPLGTIIAYLMAGSIMLSTMLCLGELSCAFPHAGSFQHYALMFIPNPIWSYTIGWLYWLSWVLSMAADLTAASMIAHQTFPSIPIYLFSLLILIVLTSVHLTSVRAFGESEYWFSTIKVLAIIAFIGVGIYLLNHQYTQTHILPTFKTEKGWFPNGFLAILVCMTIVTYSFQGVELIGSAAGESQSPQSVLPKIITGVAFRIILFYVLAIVVLALVYPYGTEHNEISPFVWVFNRAGITFASYMMLFVIFCAAISAANSAIYASSRMLWSMAQDNLAPKYFSEVNRRGVPTKGILFIAIIALVSLFSKYIAAEKLYIYLVAGTGQVGCFAWIIIAWCQYQFRKRVNNGKYPKEMIKFKSPLFPWLAGISIIVNIVIIIGVWFGDSGHFILLSEVVLVIIILVSYFFYKKRNSLIINTLD</sequence>
<dbReference type="GO" id="GO:0016020">
    <property type="term" value="C:membrane"/>
    <property type="evidence" value="ECO:0007669"/>
    <property type="project" value="UniProtKB-SubCell"/>
</dbReference>
<feature type="transmembrane region" description="Helical" evidence="6">
    <location>
        <begin position="201"/>
        <end position="225"/>
    </location>
</feature>
<feature type="transmembrane region" description="Helical" evidence="6">
    <location>
        <begin position="131"/>
        <end position="149"/>
    </location>
</feature>
<accession>A0A1C4C5B6</accession>
<protein>
    <submittedName>
        <fullName evidence="8">Amino acid permease</fullName>
    </submittedName>
</protein>
<dbReference type="GO" id="GO:0055085">
    <property type="term" value="P:transmembrane transport"/>
    <property type="evidence" value="ECO:0007669"/>
    <property type="project" value="InterPro"/>
</dbReference>
<evidence type="ECO:0000313" key="8">
    <source>
        <dbReference type="EMBL" id="SCC14281.1"/>
    </source>
</evidence>
<dbReference type="InterPro" id="IPR004841">
    <property type="entry name" value="AA-permease/SLC12A_dom"/>
</dbReference>
<dbReference type="PANTHER" id="PTHR43495">
    <property type="entry name" value="GABA PERMEASE"/>
    <property type="match status" value="1"/>
</dbReference>
<feature type="transmembrane region" description="Helical" evidence="6">
    <location>
        <begin position="288"/>
        <end position="311"/>
    </location>
</feature>
<dbReference type="FunFam" id="1.20.1740.10:FF:000001">
    <property type="entry name" value="Amino acid permease"/>
    <property type="match status" value="1"/>
</dbReference>
<feature type="transmembrane region" description="Helical" evidence="6">
    <location>
        <begin position="365"/>
        <end position="389"/>
    </location>
</feature>
<feature type="transmembrane region" description="Helical" evidence="6">
    <location>
        <begin position="436"/>
        <end position="455"/>
    </location>
</feature>
<dbReference type="PANTHER" id="PTHR43495:SF5">
    <property type="entry name" value="GAMMA-AMINOBUTYRIC ACID PERMEASE"/>
    <property type="match status" value="1"/>
</dbReference>
<keyword evidence="4 6" id="KW-1133">Transmembrane helix</keyword>
<name>A0A1C4C5B6_9GAMM</name>
<proteinExistence type="predicted"/>
<feature type="transmembrane region" description="Helical" evidence="6">
    <location>
        <begin position="24"/>
        <end position="42"/>
    </location>
</feature>
<dbReference type="OrthoDB" id="9780162at2"/>
<keyword evidence="9" id="KW-1185">Reference proteome</keyword>
<keyword evidence="2" id="KW-0813">Transport</keyword>
<feature type="transmembrane region" description="Helical" evidence="6">
    <location>
        <begin position="409"/>
        <end position="430"/>
    </location>
</feature>
<dbReference type="AlphaFoldDB" id="A0A1C4C5B6"/>
<comment type="subcellular location">
    <subcellularLocation>
        <location evidence="1">Membrane</location>
        <topology evidence="1">Multi-pass membrane protein</topology>
    </subcellularLocation>
</comment>
<keyword evidence="5 6" id="KW-0472">Membrane</keyword>
<evidence type="ECO:0000256" key="2">
    <source>
        <dbReference type="ARBA" id="ARBA00022448"/>
    </source>
</evidence>
<dbReference type="Proteomes" id="UP000199698">
    <property type="component" value="Unassembled WGS sequence"/>
</dbReference>
<evidence type="ECO:0000313" key="9">
    <source>
        <dbReference type="Proteomes" id="UP000199698"/>
    </source>
</evidence>